<evidence type="ECO:0000313" key="2">
    <source>
        <dbReference type="EMBL" id="KAK3602793.1"/>
    </source>
</evidence>
<reference evidence="2" key="3">
    <citation type="submission" date="2023-05" db="EMBL/GenBank/DDBJ databases">
        <authorList>
            <person name="Smith C.H."/>
        </authorList>
    </citation>
    <scope>NUCLEOTIDE SEQUENCE</scope>
    <source>
        <strain evidence="2">CHS0354</strain>
        <tissue evidence="2">Mantle</tissue>
    </source>
</reference>
<keyword evidence="3" id="KW-1185">Reference proteome</keyword>
<name>A0AAE0T3G0_9BIVA</name>
<accession>A0AAE0T3G0</accession>
<feature type="compositionally biased region" description="Polar residues" evidence="1">
    <location>
        <begin position="21"/>
        <end position="30"/>
    </location>
</feature>
<organism evidence="2 3">
    <name type="scientific">Potamilus streckersoni</name>
    <dbReference type="NCBI Taxonomy" id="2493646"/>
    <lineage>
        <taxon>Eukaryota</taxon>
        <taxon>Metazoa</taxon>
        <taxon>Spiralia</taxon>
        <taxon>Lophotrochozoa</taxon>
        <taxon>Mollusca</taxon>
        <taxon>Bivalvia</taxon>
        <taxon>Autobranchia</taxon>
        <taxon>Heteroconchia</taxon>
        <taxon>Palaeoheterodonta</taxon>
        <taxon>Unionida</taxon>
        <taxon>Unionoidea</taxon>
        <taxon>Unionidae</taxon>
        <taxon>Ambleminae</taxon>
        <taxon>Lampsilini</taxon>
        <taxon>Potamilus</taxon>
    </lineage>
</organism>
<feature type="compositionally biased region" description="Basic residues" evidence="1">
    <location>
        <begin position="1"/>
        <end position="10"/>
    </location>
</feature>
<dbReference type="Proteomes" id="UP001195483">
    <property type="component" value="Unassembled WGS sequence"/>
</dbReference>
<dbReference type="EMBL" id="JAEAOA010001575">
    <property type="protein sequence ID" value="KAK3602793.1"/>
    <property type="molecule type" value="Genomic_DNA"/>
</dbReference>
<reference evidence="2" key="1">
    <citation type="journal article" date="2021" name="Genome Biol. Evol.">
        <title>A High-Quality Reference Genome for a Parasitic Bivalve with Doubly Uniparental Inheritance (Bivalvia: Unionida).</title>
        <authorList>
            <person name="Smith C.H."/>
        </authorList>
    </citation>
    <scope>NUCLEOTIDE SEQUENCE</scope>
    <source>
        <strain evidence="2">CHS0354</strain>
    </source>
</reference>
<comment type="caution">
    <text evidence="2">The sequence shown here is derived from an EMBL/GenBank/DDBJ whole genome shotgun (WGS) entry which is preliminary data.</text>
</comment>
<sequence>MESTKSRKSNARMEYRKRPPSTENDTPNMEESSKPVCENMVGDLTQKTKYTLESQKRETDIVRKCLQKEQEFKKEYVEALGERKINDL</sequence>
<proteinExistence type="predicted"/>
<protein>
    <submittedName>
        <fullName evidence="2">Uncharacterized protein</fullName>
    </submittedName>
</protein>
<dbReference type="AlphaFoldDB" id="A0AAE0T3G0"/>
<reference evidence="2" key="2">
    <citation type="journal article" date="2021" name="Genome Biol. Evol.">
        <title>Developing a high-quality reference genome for a parasitic bivalve with doubly uniparental inheritance (Bivalvia: Unionida).</title>
        <authorList>
            <person name="Smith C.H."/>
        </authorList>
    </citation>
    <scope>NUCLEOTIDE SEQUENCE</scope>
    <source>
        <strain evidence="2">CHS0354</strain>
        <tissue evidence="2">Mantle</tissue>
    </source>
</reference>
<gene>
    <name evidence="2" type="ORF">CHS0354_026343</name>
</gene>
<feature type="region of interest" description="Disordered" evidence="1">
    <location>
        <begin position="1"/>
        <end position="34"/>
    </location>
</feature>
<evidence type="ECO:0000313" key="3">
    <source>
        <dbReference type="Proteomes" id="UP001195483"/>
    </source>
</evidence>
<evidence type="ECO:0000256" key="1">
    <source>
        <dbReference type="SAM" id="MobiDB-lite"/>
    </source>
</evidence>